<accession>A0A562LAT0</accession>
<reference evidence="1 2" key="1">
    <citation type="journal article" date="2015" name="Stand. Genomic Sci.">
        <title>Genomic Encyclopedia of Bacterial and Archaeal Type Strains, Phase III: the genomes of soil and plant-associated and newly described type strains.</title>
        <authorList>
            <person name="Whitman W.B."/>
            <person name="Woyke T."/>
            <person name="Klenk H.P."/>
            <person name="Zhou Y."/>
            <person name="Lilburn T.G."/>
            <person name="Beck B.J."/>
            <person name="De Vos P."/>
            <person name="Vandamme P."/>
            <person name="Eisen J.A."/>
            <person name="Garrity G."/>
            <person name="Hugenholtz P."/>
            <person name="Kyrpides N.C."/>
        </authorList>
    </citation>
    <scope>NUCLEOTIDE SEQUENCE [LARGE SCALE GENOMIC DNA]</scope>
    <source>
        <strain evidence="1 2">CGMCC 1.10821</strain>
    </source>
</reference>
<dbReference type="Gene3D" id="2.60.120.620">
    <property type="entry name" value="q2cbj1_9rhob like domain"/>
    <property type="match status" value="1"/>
</dbReference>
<dbReference type="RefSeq" id="WP_144898345.1">
    <property type="nucleotide sequence ID" value="NZ_VLKN01000002.1"/>
</dbReference>
<dbReference type="SUPFAM" id="SSF81901">
    <property type="entry name" value="HCP-like"/>
    <property type="match status" value="1"/>
</dbReference>
<organism evidence="1 2">
    <name type="scientific">Luteimonas cucumeris</name>
    <dbReference type="NCBI Taxonomy" id="985012"/>
    <lineage>
        <taxon>Bacteria</taxon>
        <taxon>Pseudomonadati</taxon>
        <taxon>Pseudomonadota</taxon>
        <taxon>Gammaproteobacteria</taxon>
        <taxon>Lysobacterales</taxon>
        <taxon>Lysobacteraceae</taxon>
        <taxon>Luteimonas</taxon>
    </lineage>
</organism>
<keyword evidence="2" id="KW-1185">Reference proteome</keyword>
<dbReference type="InterPro" id="IPR011990">
    <property type="entry name" value="TPR-like_helical_dom_sf"/>
</dbReference>
<sequence>MSAASNIDALPALRTAAEDGDPAALHRLAIALAARQAHAEAFVLHKRAAIEGFVPAQLDLSRMLLHGIGCNAEPRTAVYWLRHAEGMGNAEASCQLAFIALGGVAMPRDGRINERVLAAVQGDCPQALLAAAIHFGRKQNQADQQACVQLLDRAASHGAIIAAQLLAERLARGEGCAMQSTAAQRIRRRLASMGVAPLPAIWRPDEAAPATPGARAAPPGTIALEDDLHAAATQTLSQQPWLMQIDALLSADECRLLVACARYDSDADDGTGLHHEDLALRLVQLRLARSARMELAQAEPLRTSHFEHAHAPDVDDPPRSDAHARAAARAGDRTRTIHVFLNADAGFAFAAAGIAVAAKPGRAVIVDGNAIEQVQARLRGRNVPAAERVGQWLATLHFRHRRYRDF</sequence>
<protein>
    <submittedName>
        <fullName evidence="1">TPR repeat protein</fullName>
    </submittedName>
</protein>
<name>A0A562LAT0_9GAMM</name>
<proteinExistence type="predicted"/>
<dbReference type="OrthoDB" id="269774at2"/>
<dbReference type="EMBL" id="VLKN01000002">
    <property type="protein sequence ID" value="TWI04666.1"/>
    <property type="molecule type" value="Genomic_DNA"/>
</dbReference>
<dbReference type="Proteomes" id="UP000315167">
    <property type="component" value="Unassembled WGS sequence"/>
</dbReference>
<dbReference type="AlphaFoldDB" id="A0A562LAT0"/>
<gene>
    <name evidence="1" type="ORF">IP90_00799</name>
</gene>
<evidence type="ECO:0000313" key="1">
    <source>
        <dbReference type="EMBL" id="TWI04666.1"/>
    </source>
</evidence>
<dbReference type="Gene3D" id="1.25.40.10">
    <property type="entry name" value="Tetratricopeptide repeat domain"/>
    <property type="match status" value="1"/>
</dbReference>
<evidence type="ECO:0000313" key="2">
    <source>
        <dbReference type="Proteomes" id="UP000315167"/>
    </source>
</evidence>
<comment type="caution">
    <text evidence="1">The sequence shown here is derived from an EMBL/GenBank/DDBJ whole genome shotgun (WGS) entry which is preliminary data.</text>
</comment>